<evidence type="ECO:0000256" key="6">
    <source>
        <dbReference type="ARBA" id="ARBA00022777"/>
    </source>
</evidence>
<dbReference type="SUPFAM" id="SSF55060">
    <property type="entry name" value="GHMP Kinase, C-terminal domain"/>
    <property type="match status" value="1"/>
</dbReference>
<dbReference type="PIRSF" id="PIRSF010376">
    <property type="entry name" value="IspE"/>
    <property type="match status" value="1"/>
</dbReference>
<evidence type="ECO:0000256" key="2">
    <source>
        <dbReference type="ARBA" id="ARBA00012052"/>
    </source>
</evidence>
<dbReference type="PANTHER" id="PTHR43527:SF2">
    <property type="entry name" value="4-DIPHOSPHOCYTIDYL-2-C-METHYL-D-ERYTHRITOL KINASE, CHLOROPLASTIC"/>
    <property type="match status" value="1"/>
</dbReference>
<feature type="binding site" evidence="10">
    <location>
        <begin position="133"/>
        <end position="143"/>
    </location>
    <ligand>
        <name>ATP</name>
        <dbReference type="ChEBI" id="CHEBI:30616"/>
    </ligand>
</feature>
<dbReference type="NCBIfam" id="NF011202">
    <property type="entry name" value="PRK14608.1"/>
    <property type="match status" value="1"/>
</dbReference>
<dbReference type="GO" id="GO:0019288">
    <property type="term" value="P:isopentenyl diphosphate biosynthetic process, methylerythritol 4-phosphate pathway"/>
    <property type="evidence" value="ECO:0007669"/>
    <property type="project" value="UniProtKB-UniRule"/>
</dbReference>
<dbReference type="HAMAP" id="MF_00061">
    <property type="entry name" value="IspE"/>
    <property type="match status" value="1"/>
</dbReference>
<dbReference type="SUPFAM" id="SSF54211">
    <property type="entry name" value="Ribosomal protein S5 domain 2-like"/>
    <property type="match status" value="1"/>
</dbReference>
<comment type="pathway">
    <text evidence="10">Isoprenoid biosynthesis; isopentenyl diphosphate biosynthesis via DXP pathway; isopentenyl diphosphate from 1-deoxy-D-xylulose 5-phosphate: step 3/6.</text>
</comment>
<comment type="catalytic activity">
    <reaction evidence="10">
        <text>4-CDP-2-C-methyl-D-erythritol + ATP = 4-CDP-2-C-methyl-D-erythritol 2-phosphate + ADP + H(+)</text>
        <dbReference type="Rhea" id="RHEA:18437"/>
        <dbReference type="ChEBI" id="CHEBI:15378"/>
        <dbReference type="ChEBI" id="CHEBI:30616"/>
        <dbReference type="ChEBI" id="CHEBI:57823"/>
        <dbReference type="ChEBI" id="CHEBI:57919"/>
        <dbReference type="ChEBI" id="CHEBI:456216"/>
        <dbReference type="EC" id="2.7.1.148"/>
    </reaction>
</comment>
<evidence type="ECO:0000259" key="11">
    <source>
        <dbReference type="Pfam" id="PF00288"/>
    </source>
</evidence>
<keyword evidence="4 10" id="KW-0808">Transferase</keyword>
<gene>
    <name evidence="10" type="primary">ispE</name>
    <name evidence="13" type="ORF">D3876_16415</name>
</gene>
<evidence type="ECO:0000256" key="5">
    <source>
        <dbReference type="ARBA" id="ARBA00022741"/>
    </source>
</evidence>
<evidence type="ECO:0000259" key="12">
    <source>
        <dbReference type="Pfam" id="PF08544"/>
    </source>
</evidence>
<comment type="similarity">
    <text evidence="1 10">Belongs to the GHMP kinase family. IspE subfamily.</text>
</comment>
<feature type="domain" description="GHMP kinase C-terminal" evidence="12">
    <location>
        <begin position="242"/>
        <end position="307"/>
    </location>
</feature>
<dbReference type="GO" id="GO:0016114">
    <property type="term" value="P:terpenoid biosynthetic process"/>
    <property type="evidence" value="ECO:0007669"/>
    <property type="project" value="InterPro"/>
</dbReference>
<dbReference type="Pfam" id="PF00288">
    <property type="entry name" value="GHMP_kinases_N"/>
    <property type="match status" value="1"/>
</dbReference>
<accession>A0A418W654</accession>
<dbReference type="OrthoDB" id="9809438at2"/>
<dbReference type="PANTHER" id="PTHR43527">
    <property type="entry name" value="4-DIPHOSPHOCYTIDYL-2-C-METHYL-D-ERYTHRITOL KINASE, CHLOROPLASTIC"/>
    <property type="match status" value="1"/>
</dbReference>
<evidence type="ECO:0000313" key="13">
    <source>
        <dbReference type="EMBL" id="RJF85515.1"/>
    </source>
</evidence>
<dbReference type="GO" id="GO:0050515">
    <property type="term" value="F:4-(cytidine 5'-diphospho)-2-C-methyl-D-erythritol kinase activity"/>
    <property type="evidence" value="ECO:0007669"/>
    <property type="project" value="UniProtKB-UniRule"/>
</dbReference>
<comment type="caution">
    <text evidence="13">The sequence shown here is derived from an EMBL/GenBank/DDBJ whole genome shotgun (WGS) entry which is preliminary data.</text>
</comment>
<reference evidence="13 14" key="1">
    <citation type="submission" date="2018-09" db="EMBL/GenBank/DDBJ databases">
        <authorList>
            <person name="Zhu H."/>
        </authorList>
    </citation>
    <scope>NUCLEOTIDE SEQUENCE [LARGE SCALE GENOMIC DNA]</scope>
    <source>
        <strain evidence="13 14">K2R01-6</strain>
    </source>
</reference>
<feature type="active site" evidence="10">
    <location>
        <position position="175"/>
    </location>
</feature>
<dbReference type="InterPro" id="IPR020568">
    <property type="entry name" value="Ribosomal_Su5_D2-typ_SF"/>
</dbReference>
<keyword evidence="5 10" id="KW-0547">Nucleotide-binding</keyword>
<dbReference type="EMBL" id="QYUM01000004">
    <property type="protein sequence ID" value="RJF85515.1"/>
    <property type="molecule type" value="Genomic_DNA"/>
</dbReference>
<dbReference type="GO" id="GO:0005524">
    <property type="term" value="F:ATP binding"/>
    <property type="evidence" value="ECO:0007669"/>
    <property type="project" value="UniProtKB-UniRule"/>
</dbReference>
<evidence type="ECO:0000256" key="1">
    <source>
        <dbReference type="ARBA" id="ARBA00009684"/>
    </source>
</evidence>
<dbReference type="Gene3D" id="3.30.70.890">
    <property type="entry name" value="GHMP kinase, C-terminal domain"/>
    <property type="match status" value="1"/>
</dbReference>
<evidence type="ECO:0000256" key="9">
    <source>
        <dbReference type="ARBA" id="ARBA00032554"/>
    </source>
</evidence>
<evidence type="ECO:0000256" key="8">
    <source>
        <dbReference type="ARBA" id="ARBA00023229"/>
    </source>
</evidence>
<dbReference type="InterPro" id="IPR014721">
    <property type="entry name" value="Ribsml_uS5_D2-typ_fold_subgr"/>
</dbReference>
<evidence type="ECO:0000256" key="10">
    <source>
        <dbReference type="HAMAP-Rule" id="MF_00061"/>
    </source>
</evidence>
<dbReference type="EC" id="2.7.1.148" evidence="2 10"/>
<evidence type="ECO:0000256" key="4">
    <source>
        <dbReference type="ARBA" id="ARBA00022679"/>
    </source>
</evidence>
<evidence type="ECO:0000256" key="7">
    <source>
        <dbReference type="ARBA" id="ARBA00022840"/>
    </source>
</evidence>
<dbReference type="InterPro" id="IPR004424">
    <property type="entry name" value="IspE"/>
</dbReference>
<evidence type="ECO:0000256" key="3">
    <source>
        <dbReference type="ARBA" id="ARBA00017473"/>
    </source>
</evidence>
<dbReference type="Pfam" id="PF08544">
    <property type="entry name" value="GHMP_kinases_C"/>
    <property type="match status" value="1"/>
</dbReference>
<name>A0A418W654_9SPHN</name>
<proteinExistence type="inferred from homology"/>
<dbReference type="Proteomes" id="UP000286100">
    <property type="component" value="Unassembled WGS sequence"/>
</dbReference>
<dbReference type="InterPro" id="IPR013750">
    <property type="entry name" value="GHMP_kinase_C_dom"/>
</dbReference>
<dbReference type="Gene3D" id="3.30.230.10">
    <property type="match status" value="1"/>
</dbReference>
<evidence type="ECO:0000313" key="14">
    <source>
        <dbReference type="Proteomes" id="UP000286100"/>
    </source>
</evidence>
<organism evidence="13 14">
    <name type="scientific">Sphingomonas cavernae</name>
    <dbReference type="NCBI Taxonomy" id="2320861"/>
    <lineage>
        <taxon>Bacteria</taxon>
        <taxon>Pseudomonadati</taxon>
        <taxon>Pseudomonadota</taxon>
        <taxon>Alphaproteobacteria</taxon>
        <taxon>Sphingomonadales</taxon>
        <taxon>Sphingomonadaceae</taxon>
        <taxon>Sphingomonas</taxon>
    </lineage>
</organism>
<keyword evidence="7 10" id="KW-0067">ATP-binding</keyword>
<dbReference type="RefSeq" id="WP_119764340.1">
    <property type="nucleotide sequence ID" value="NZ_QYUM01000004.1"/>
</dbReference>
<dbReference type="AlphaFoldDB" id="A0A418W654"/>
<keyword evidence="6 10" id="KW-0418">Kinase</keyword>
<keyword evidence="14" id="KW-1185">Reference proteome</keyword>
<feature type="domain" description="GHMP kinase N-terminal" evidence="11">
    <location>
        <begin position="105"/>
        <end position="181"/>
    </location>
</feature>
<comment type="function">
    <text evidence="10">Catalyzes the phosphorylation of the position 2 hydroxy group of 4-diphosphocytidyl-2C-methyl-D-erythritol.</text>
</comment>
<dbReference type="InterPro" id="IPR036554">
    <property type="entry name" value="GHMP_kinase_C_sf"/>
</dbReference>
<dbReference type="UniPathway" id="UPA00056">
    <property type="reaction ID" value="UER00094"/>
</dbReference>
<protein>
    <recommendedName>
        <fullName evidence="3 10">4-diphosphocytidyl-2-C-methyl-D-erythritol kinase</fullName>
        <shortName evidence="10">CMK</shortName>
        <ecNumber evidence="2 10">2.7.1.148</ecNumber>
    </recommendedName>
    <alternativeName>
        <fullName evidence="9 10">4-(cytidine-5'-diphospho)-2-C-methyl-D-erythritol kinase</fullName>
    </alternativeName>
</protein>
<sequence length="317" mass="33114">MLIETAWAKVNLALHVRMRRADGYHDIESLFAFAEDGDVLSAEPADALSLAIQGPFAEALEPFPARRNRLAGQERLSIQHLEHFPTEKPVSTFSGSALADEAADNLVLRAARALATTFSIDAGARLVLDKRVPVAAGLGGGSADAAAALRLLARLWRIDANDPRVGAIAAELGADVPACFASRTLRGESRGDVLLAADGVALSGMPLLLANPRIPLPTGPVFKGWDGVDRGPLGQGDPLKAALEGRNDLQPPAIALVPEIGPLVTMLGSLPGAVLARMSGSGASCFALFDTPAARAAAAGALRARWPDYWCLETALK</sequence>
<dbReference type="InterPro" id="IPR006204">
    <property type="entry name" value="GHMP_kinase_N_dom"/>
</dbReference>
<keyword evidence="8 10" id="KW-0414">Isoprene biosynthesis</keyword>
<feature type="active site" evidence="10">
    <location>
        <position position="9"/>
    </location>
</feature>